<gene>
    <name evidence="10" type="ORF">F4148_18190</name>
</gene>
<feature type="compositionally biased region" description="Basic and acidic residues" evidence="8">
    <location>
        <begin position="81"/>
        <end position="90"/>
    </location>
</feature>
<evidence type="ECO:0000256" key="2">
    <source>
        <dbReference type="ARBA" id="ARBA00022448"/>
    </source>
</evidence>
<feature type="compositionally biased region" description="Low complexity" evidence="8">
    <location>
        <begin position="129"/>
        <end position="140"/>
    </location>
</feature>
<comment type="subcellular location">
    <subcellularLocation>
        <location evidence="1">Membrane</location>
        <topology evidence="1">Single-pass membrane protein</topology>
    </subcellularLocation>
</comment>
<feature type="region of interest" description="Disordered" evidence="8">
    <location>
        <begin position="73"/>
        <end position="319"/>
    </location>
</feature>
<evidence type="ECO:0000256" key="6">
    <source>
        <dbReference type="ARBA" id="ARBA00023010"/>
    </source>
</evidence>
<dbReference type="PRINTS" id="PR01506">
    <property type="entry name" value="TATBPROTEIN"/>
</dbReference>
<evidence type="ECO:0008006" key="11">
    <source>
        <dbReference type="Google" id="ProtNLM"/>
    </source>
</evidence>
<keyword evidence="5 9" id="KW-1133">Transmembrane helix</keyword>
<evidence type="ECO:0000256" key="3">
    <source>
        <dbReference type="ARBA" id="ARBA00022692"/>
    </source>
</evidence>
<protein>
    <recommendedName>
        <fullName evidence="11">Sec-independent protein translocase protein TatB homolog</fullName>
    </recommendedName>
</protein>
<feature type="compositionally biased region" description="Low complexity" evidence="8">
    <location>
        <begin position="91"/>
        <end position="118"/>
    </location>
</feature>
<feature type="compositionally biased region" description="Polar residues" evidence="8">
    <location>
        <begin position="141"/>
        <end position="159"/>
    </location>
</feature>
<dbReference type="Pfam" id="PF02416">
    <property type="entry name" value="TatA_B_E"/>
    <property type="match status" value="1"/>
</dbReference>
<feature type="transmembrane region" description="Helical" evidence="9">
    <location>
        <begin position="6"/>
        <end position="23"/>
    </location>
</feature>
<accession>A0A6B1G3S4</accession>
<keyword evidence="2" id="KW-0813">Transport</keyword>
<dbReference type="Gene3D" id="1.20.5.3310">
    <property type="match status" value="1"/>
</dbReference>
<keyword evidence="3 9" id="KW-0812">Transmembrane</keyword>
<evidence type="ECO:0000256" key="7">
    <source>
        <dbReference type="ARBA" id="ARBA00023136"/>
    </source>
</evidence>
<sequence>MNSIFGIGVLEFVFILIFALIFLGPERLPKVTKEVLSFIRKLQRLSGELTRQVNEEIGDLRELDPSYHMKQLMDEEEEEEKSIGQEEDKTSTAAAKQTSAPSQPAQAADAAAASSSQQVAEEKTSPQPALSDLNSAASANGRQQSGGSSDSNLKSTGTAIPSAPKAGAAKVTTKSTGIGTTPRRTGSTQKRGVKTLSELRKQQRAKRQSSASGSDSSYLDERNKRAQSRAENRRQAVAAQKSTSEEADGLEDAAVEPADERENSEPTAVAELSSNGEGRGEGAVETDVVASENNTGSDEGAVAAVAKDAHGEGNEETQL</sequence>
<evidence type="ECO:0000256" key="1">
    <source>
        <dbReference type="ARBA" id="ARBA00004167"/>
    </source>
</evidence>
<reference evidence="10" key="1">
    <citation type="submission" date="2019-09" db="EMBL/GenBank/DDBJ databases">
        <title>Characterisation of the sponge microbiome using genome-centric metagenomics.</title>
        <authorList>
            <person name="Engelberts J.P."/>
            <person name="Robbins S.J."/>
            <person name="De Goeij J.M."/>
            <person name="Aranda M."/>
            <person name="Bell S.C."/>
            <person name="Webster N.S."/>
        </authorList>
    </citation>
    <scope>NUCLEOTIDE SEQUENCE</scope>
    <source>
        <strain evidence="10">SB0675_bin_29</strain>
    </source>
</reference>
<feature type="compositionally biased region" description="Basic and acidic residues" evidence="8">
    <location>
        <begin position="219"/>
        <end position="234"/>
    </location>
</feature>
<keyword evidence="7 9" id="KW-0472">Membrane</keyword>
<feature type="compositionally biased region" description="Polar residues" evidence="8">
    <location>
        <begin position="172"/>
        <end position="190"/>
    </location>
</feature>
<keyword evidence="4" id="KW-0653">Protein transport</keyword>
<comment type="caution">
    <text evidence="10">The sequence shown here is derived from an EMBL/GenBank/DDBJ whole genome shotgun (WGS) entry which is preliminary data.</text>
</comment>
<evidence type="ECO:0000313" key="10">
    <source>
        <dbReference type="EMBL" id="MYH63589.1"/>
    </source>
</evidence>
<feature type="compositionally biased region" description="Acidic residues" evidence="8">
    <location>
        <begin position="245"/>
        <end position="257"/>
    </location>
</feature>
<keyword evidence="6" id="KW-0811">Translocation</keyword>
<proteinExistence type="predicted"/>
<dbReference type="EMBL" id="VYDA01000641">
    <property type="protein sequence ID" value="MYH63589.1"/>
    <property type="molecule type" value="Genomic_DNA"/>
</dbReference>
<evidence type="ECO:0000256" key="4">
    <source>
        <dbReference type="ARBA" id="ARBA00022927"/>
    </source>
</evidence>
<dbReference type="AlphaFoldDB" id="A0A6B1G3S4"/>
<evidence type="ECO:0000256" key="9">
    <source>
        <dbReference type="SAM" id="Phobius"/>
    </source>
</evidence>
<evidence type="ECO:0000256" key="5">
    <source>
        <dbReference type="ARBA" id="ARBA00022989"/>
    </source>
</evidence>
<name>A0A6B1G3S4_9CHLR</name>
<dbReference type="InterPro" id="IPR003369">
    <property type="entry name" value="TatA/B/E"/>
</dbReference>
<organism evidence="10">
    <name type="scientific">Caldilineaceae bacterium SB0675_bin_29</name>
    <dbReference type="NCBI Taxonomy" id="2605266"/>
    <lineage>
        <taxon>Bacteria</taxon>
        <taxon>Bacillati</taxon>
        <taxon>Chloroflexota</taxon>
        <taxon>Caldilineae</taxon>
        <taxon>Caldilineales</taxon>
        <taxon>Caldilineaceae</taxon>
    </lineage>
</organism>
<evidence type="ECO:0000256" key="8">
    <source>
        <dbReference type="SAM" id="MobiDB-lite"/>
    </source>
</evidence>